<dbReference type="Gene3D" id="1.10.10.10">
    <property type="entry name" value="Winged helix-like DNA-binding domain superfamily/Winged helix DNA-binding domain"/>
    <property type="match status" value="1"/>
</dbReference>
<accession>A0AAD0XDX9</accession>
<comment type="similarity">
    <text evidence="1">Belongs to the LysR transcriptional regulatory family.</text>
</comment>
<dbReference type="RefSeq" id="WP_121638527.1">
    <property type="nucleotide sequence ID" value="NZ_CP033066.1"/>
</dbReference>
<dbReference type="FunFam" id="1.10.10.10:FF:000001">
    <property type="entry name" value="LysR family transcriptional regulator"/>
    <property type="match status" value="1"/>
</dbReference>
<evidence type="ECO:0000313" key="6">
    <source>
        <dbReference type="EMBL" id="AYM88737.1"/>
    </source>
</evidence>
<dbReference type="GO" id="GO:0006351">
    <property type="term" value="P:DNA-templated transcription"/>
    <property type="evidence" value="ECO:0007669"/>
    <property type="project" value="TreeGrafter"/>
</dbReference>
<dbReference type="SUPFAM" id="SSF53850">
    <property type="entry name" value="Periplasmic binding protein-like II"/>
    <property type="match status" value="1"/>
</dbReference>
<dbReference type="AlphaFoldDB" id="A0AAD0XDX9"/>
<dbReference type="SUPFAM" id="SSF46785">
    <property type="entry name" value="Winged helix' DNA-binding domain"/>
    <property type="match status" value="1"/>
</dbReference>
<evidence type="ECO:0000259" key="5">
    <source>
        <dbReference type="PROSITE" id="PS50931"/>
    </source>
</evidence>
<gene>
    <name evidence="6" type="ORF">D9T18_18850</name>
</gene>
<dbReference type="CDD" id="cd08422">
    <property type="entry name" value="PBP2_CrgA_like"/>
    <property type="match status" value="1"/>
</dbReference>
<dbReference type="Gene3D" id="3.40.190.290">
    <property type="match status" value="1"/>
</dbReference>
<dbReference type="Proteomes" id="UP000279995">
    <property type="component" value="Chromosome II"/>
</dbReference>
<dbReference type="PANTHER" id="PTHR30537:SF5">
    <property type="entry name" value="HTH-TYPE TRANSCRIPTIONAL ACTIVATOR TTDR-RELATED"/>
    <property type="match status" value="1"/>
</dbReference>
<keyword evidence="4" id="KW-0804">Transcription</keyword>
<dbReference type="GO" id="GO:0043565">
    <property type="term" value="F:sequence-specific DNA binding"/>
    <property type="evidence" value="ECO:0007669"/>
    <property type="project" value="TreeGrafter"/>
</dbReference>
<evidence type="ECO:0000256" key="2">
    <source>
        <dbReference type="ARBA" id="ARBA00023015"/>
    </source>
</evidence>
<proteinExistence type="inferred from homology"/>
<dbReference type="PANTHER" id="PTHR30537">
    <property type="entry name" value="HTH-TYPE TRANSCRIPTIONAL REGULATOR"/>
    <property type="match status" value="1"/>
</dbReference>
<name>A0AAD0XDX9_9GAMM</name>
<sequence>MINYLRHMAIFAKVVAGGSFRIAAKELGIAPSRVSHSVSDLEQFLGVTLLHRTTRKLSLTPEGEKFYAHVENITKHAEAGLNEINSVGDEPIGSLKISLPAFLASSEISAAIAEFVQTYPKVNLSLNYTDQVINIMDEGLDLSIRVGWLEDSSLMARKIGESKRFLVASSKYASKHQPPTHPNDLKQWDWVHFSMRGSTVDFTSPNGEVVCICEKSRVNVNSALAISHFVSENLGLGILPENLVKKQLAREELIHILPNWQLKPLGYYAVWPNNARRENLTLLLVRFLAKRGLVTAED</sequence>
<keyword evidence="2" id="KW-0805">Transcription regulation</keyword>
<evidence type="ECO:0000256" key="1">
    <source>
        <dbReference type="ARBA" id="ARBA00009437"/>
    </source>
</evidence>
<dbReference type="InterPro" id="IPR005119">
    <property type="entry name" value="LysR_subst-bd"/>
</dbReference>
<feature type="domain" description="HTH lysR-type" evidence="5">
    <location>
        <begin position="1"/>
        <end position="60"/>
    </location>
</feature>
<evidence type="ECO:0000313" key="7">
    <source>
        <dbReference type="Proteomes" id="UP000279995"/>
    </source>
</evidence>
<dbReference type="InterPro" id="IPR058163">
    <property type="entry name" value="LysR-type_TF_proteobact-type"/>
</dbReference>
<dbReference type="Pfam" id="PF00126">
    <property type="entry name" value="HTH_1"/>
    <property type="match status" value="1"/>
</dbReference>
<dbReference type="EMBL" id="CP033066">
    <property type="protein sequence ID" value="AYM88737.1"/>
    <property type="molecule type" value="Genomic_DNA"/>
</dbReference>
<evidence type="ECO:0000256" key="4">
    <source>
        <dbReference type="ARBA" id="ARBA00023163"/>
    </source>
</evidence>
<organism evidence="6 7">
    <name type="scientific">Pseudoalteromonas agarivorans</name>
    <dbReference type="NCBI Taxonomy" id="176102"/>
    <lineage>
        <taxon>Bacteria</taxon>
        <taxon>Pseudomonadati</taxon>
        <taxon>Pseudomonadota</taxon>
        <taxon>Gammaproteobacteria</taxon>
        <taxon>Alteromonadales</taxon>
        <taxon>Pseudoalteromonadaceae</taxon>
        <taxon>Pseudoalteromonas</taxon>
    </lineage>
</organism>
<keyword evidence="3" id="KW-0238">DNA-binding</keyword>
<dbReference type="PROSITE" id="PS50931">
    <property type="entry name" value="HTH_LYSR"/>
    <property type="match status" value="1"/>
</dbReference>
<dbReference type="Pfam" id="PF03466">
    <property type="entry name" value="LysR_substrate"/>
    <property type="match status" value="1"/>
</dbReference>
<reference evidence="6 7" key="1">
    <citation type="submission" date="2018-10" db="EMBL/GenBank/DDBJ databases">
        <title>Complete Genome Sequence and Transcriptomic Profiles of a Marine Bacterium, Pseudoalteromonas agarivorans Hao 2018.</title>
        <authorList>
            <person name="Hao L."/>
        </authorList>
    </citation>
    <scope>NUCLEOTIDE SEQUENCE [LARGE SCALE GENOMIC DNA]</scope>
    <source>
        <strain evidence="6 7">Hao 2018</strain>
    </source>
</reference>
<dbReference type="InterPro" id="IPR000847">
    <property type="entry name" value="LysR_HTH_N"/>
</dbReference>
<protein>
    <submittedName>
        <fullName evidence="6">LysR family transcriptional regulator</fullName>
    </submittedName>
</protein>
<dbReference type="InterPro" id="IPR036390">
    <property type="entry name" value="WH_DNA-bd_sf"/>
</dbReference>
<dbReference type="InterPro" id="IPR036388">
    <property type="entry name" value="WH-like_DNA-bd_sf"/>
</dbReference>
<evidence type="ECO:0000256" key="3">
    <source>
        <dbReference type="ARBA" id="ARBA00023125"/>
    </source>
</evidence>
<dbReference type="GO" id="GO:0003700">
    <property type="term" value="F:DNA-binding transcription factor activity"/>
    <property type="evidence" value="ECO:0007669"/>
    <property type="project" value="InterPro"/>
</dbReference>